<dbReference type="HOGENOM" id="CLU_1605314_0_0_1"/>
<keyword evidence="2" id="KW-1185">Reference proteome</keyword>
<organism evidence="1 2">
    <name type="scientific">Oryza rufipogon</name>
    <name type="common">Brownbeard rice</name>
    <name type="synonym">Asian wild rice</name>
    <dbReference type="NCBI Taxonomy" id="4529"/>
    <lineage>
        <taxon>Eukaryota</taxon>
        <taxon>Viridiplantae</taxon>
        <taxon>Streptophyta</taxon>
        <taxon>Embryophyta</taxon>
        <taxon>Tracheophyta</taxon>
        <taxon>Spermatophyta</taxon>
        <taxon>Magnoliopsida</taxon>
        <taxon>Liliopsida</taxon>
        <taxon>Poales</taxon>
        <taxon>Poaceae</taxon>
        <taxon>BOP clade</taxon>
        <taxon>Oryzoideae</taxon>
        <taxon>Oryzeae</taxon>
        <taxon>Oryzinae</taxon>
        <taxon>Oryza</taxon>
    </lineage>
</organism>
<dbReference type="EnsemblPlants" id="ORUFI03G07330.1">
    <property type="protein sequence ID" value="ORUFI03G07330.1"/>
    <property type="gene ID" value="ORUFI03G07330"/>
</dbReference>
<dbReference type="OMA" id="WRVANFT"/>
<name>A0A0E0NR46_ORYRU</name>
<dbReference type="AlphaFoldDB" id="A0A0E0NR46"/>
<dbReference type="Gramene" id="ORUFI03G07330.1">
    <property type="protein sequence ID" value="ORUFI03G07330.1"/>
    <property type="gene ID" value="ORUFI03G07330"/>
</dbReference>
<dbReference type="Proteomes" id="UP000008022">
    <property type="component" value="Unassembled WGS sequence"/>
</dbReference>
<reference evidence="2" key="1">
    <citation type="submission" date="2013-06" db="EMBL/GenBank/DDBJ databases">
        <authorList>
            <person name="Zhao Q."/>
        </authorList>
    </citation>
    <scope>NUCLEOTIDE SEQUENCE</scope>
    <source>
        <strain evidence="2">cv. W1943</strain>
    </source>
</reference>
<proteinExistence type="predicted"/>
<evidence type="ECO:0000313" key="2">
    <source>
        <dbReference type="Proteomes" id="UP000008022"/>
    </source>
</evidence>
<evidence type="ECO:0000313" key="1">
    <source>
        <dbReference type="EnsemblPlants" id="ORUFI03G07330.1"/>
    </source>
</evidence>
<reference evidence="1" key="2">
    <citation type="submission" date="2015-06" db="UniProtKB">
        <authorList>
            <consortium name="EnsemblPlants"/>
        </authorList>
    </citation>
    <scope>IDENTIFICATION</scope>
</reference>
<protein>
    <submittedName>
        <fullName evidence="1">Uncharacterized protein</fullName>
    </submittedName>
</protein>
<sequence>MATTAFEVTSLPQLEVLVKEIGGPHRSQINVIVSSCTFGDAVAMAAILRHMTEAYQWRVANFTRLRALADLYVIVNRIAEVNLPRIRSDVRDAQAVALLRGRGATIIELAGEIGGPSVDIFAAFVLRLNRLADHIGDRLRSVRARQGLLDDFASVILNLRFANILLPFP</sequence>
<accession>A0A0E0NR46</accession>